<evidence type="ECO:0000313" key="2">
    <source>
        <dbReference type="EMBL" id="OIQ51883.1"/>
    </source>
</evidence>
<dbReference type="InterPro" id="IPR012654">
    <property type="entry name" value="CHP02391"/>
</dbReference>
<dbReference type="InterPro" id="IPR016891">
    <property type="entry name" value="DUF2321"/>
</dbReference>
<evidence type="ECO:0000313" key="3">
    <source>
        <dbReference type="Proteomes" id="UP000181901"/>
    </source>
</evidence>
<dbReference type="RefSeq" id="WP_071543997.1">
    <property type="nucleotide sequence ID" value="NZ_LKAQ01000001.1"/>
</dbReference>
<comment type="caution">
    <text evidence="2">The sequence shown here is derived from an EMBL/GenBank/DDBJ whole genome shotgun (WGS) entry which is preliminary data.</text>
</comment>
<dbReference type="Pfam" id="PF10083">
    <property type="entry name" value="DUF2321"/>
    <property type="match status" value="1"/>
</dbReference>
<name>A0A1J5N8C9_9BACT</name>
<proteinExistence type="predicted"/>
<evidence type="ECO:0000259" key="1">
    <source>
        <dbReference type="Pfam" id="PF09509"/>
    </source>
</evidence>
<dbReference type="Proteomes" id="UP000181901">
    <property type="component" value="Unassembled WGS sequence"/>
</dbReference>
<feature type="domain" description="Conserved hypothetical protein CHP02391" evidence="1">
    <location>
        <begin position="96"/>
        <end position="215"/>
    </location>
</feature>
<reference evidence="2 3" key="1">
    <citation type="submission" date="2015-09" db="EMBL/GenBank/DDBJ databases">
        <title>Genome of Desulfovibrio dechloracetivorans BerOc1, a mercury methylating strain isolated from highly hydrocarbons and metals contaminated coastal sediments.</title>
        <authorList>
            <person name="Goni Urriza M."/>
            <person name="Gassie C."/>
            <person name="Bouchez O."/>
            <person name="Klopp C."/>
            <person name="Ranchou-Peyruse A."/>
            <person name="Remy G."/>
        </authorList>
    </citation>
    <scope>NUCLEOTIDE SEQUENCE [LARGE SCALE GENOMIC DNA]</scope>
    <source>
        <strain evidence="2 3">BerOc1</strain>
    </source>
</reference>
<dbReference type="Pfam" id="PF09509">
    <property type="entry name" value="Hypoth_Ymh"/>
    <property type="match status" value="1"/>
</dbReference>
<gene>
    <name evidence="2" type="ORF">BerOc1_00347</name>
</gene>
<organism evidence="2 3">
    <name type="scientific">Pseudodesulfovibrio hydrargyri</name>
    <dbReference type="NCBI Taxonomy" id="2125990"/>
    <lineage>
        <taxon>Bacteria</taxon>
        <taxon>Pseudomonadati</taxon>
        <taxon>Thermodesulfobacteriota</taxon>
        <taxon>Desulfovibrionia</taxon>
        <taxon>Desulfovibrionales</taxon>
        <taxon>Desulfovibrionaceae</taxon>
    </lineage>
</organism>
<dbReference type="AlphaFoldDB" id="A0A1J5N8C9"/>
<dbReference type="EMBL" id="LKAQ01000001">
    <property type="protein sequence ID" value="OIQ51883.1"/>
    <property type="molecule type" value="Genomic_DNA"/>
</dbReference>
<protein>
    <recommendedName>
        <fullName evidence="1">Conserved hypothetical protein CHP02391 domain-containing protein</fullName>
    </recommendedName>
</protein>
<accession>A0A1J5N8C9</accession>
<keyword evidence="3" id="KW-1185">Reference proteome</keyword>
<sequence>MANFYMKFCPNDHVVYAEGGMPTQKYCTTCGEELISKCPSCNSDIPNYFESRKYFTNNTPVNFPRKNDFCIQCGQPYPWAKQFISGLDHSGIWELMHPTITEICKSRFESGHYADSVEAAFKEINAIVKSAHYKKTGKEEDGKSLMFKAFSSENPSILLSKLDMVTGRNIQEGYMYLFAGSIQAIRNPNAHNNLKISKELSIHYLFIASLLFKMLDKGIIQEKNITT</sequence>
<dbReference type="OrthoDB" id="2328009at2"/>
<dbReference type="NCBIfam" id="TIGR02391">
    <property type="entry name" value="hypoth_ymh"/>
    <property type="match status" value="1"/>
</dbReference>